<proteinExistence type="predicted"/>
<dbReference type="RefSeq" id="WP_252445917.1">
    <property type="nucleotide sequence ID" value="NZ_JAGSOV010000082.1"/>
</dbReference>
<dbReference type="InterPro" id="IPR052513">
    <property type="entry name" value="Thioester_dehydratase-like"/>
</dbReference>
<dbReference type="PANTHER" id="PTHR34075:SF5">
    <property type="entry name" value="BLR3430 PROTEIN"/>
    <property type="match status" value="1"/>
</dbReference>
<gene>
    <name evidence="2" type="ORF">KDL28_35710</name>
</gene>
<dbReference type="PANTHER" id="PTHR34075">
    <property type="entry name" value="BLR3430 PROTEIN"/>
    <property type="match status" value="1"/>
</dbReference>
<accession>A0ABT1AC96</accession>
<dbReference type="InterPro" id="IPR012340">
    <property type="entry name" value="NA-bd_OB-fold"/>
</dbReference>
<evidence type="ECO:0000259" key="1">
    <source>
        <dbReference type="Pfam" id="PF01796"/>
    </source>
</evidence>
<comment type="caution">
    <text evidence="2">The sequence shown here is derived from an EMBL/GenBank/DDBJ whole genome shotgun (WGS) entry which is preliminary data.</text>
</comment>
<reference evidence="2" key="1">
    <citation type="submission" date="2021-04" db="EMBL/GenBank/DDBJ databases">
        <title>Pseudonocardia sp. nov., isolated from sandy soil of mangrove forest.</title>
        <authorList>
            <person name="Zan Z."/>
            <person name="Huang R."/>
            <person name="Liu W."/>
        </authorList>
    </citation>
    <scope>NUCLEOTIDE SEQUENCE</scope>
    <source>
        <strain evidence="2">S2-4</strain>
    </source>
</reference>
<dbReference type="SUPFAM" id="SSF50249">
    <property type="entry name" value="Nucleic acid-binding proteins"/>
    <property type="match status" value="1"/>
</dbReference>
<sequence>MSGDAGSSPAAVGAFPRVERDAAGAGFFDAAARGELLLRRAGDGRLLGPQDDAEARTGSADLAPVVASGRATLVSWAVVHQAPLPWLAGAVPYVCAVVELAEGPWLTVRLVDADPGALAAGQPLRVRFVPSGPPDGPGETLPVFAPA</sequence>
<evidence type="ECO:0000313" key="3">
    <source>
        <dbReference type="Proteomes" id="UP001165283"/>
    </source>
</evidence>
<name>A0ABT1AC96_9PSEU</name>
<evidence type="ECO:0000313" key="2">
    <source>
        <dbReference type="EMBL" id="MCO1660419.1"/>
    </source>
</evidence>
<keyword evidence="3" id="KW-1185">Reference proteome</keyword>
<dbReference type="InterPro" id="IPR002878">
    <property type="entry name" value="ChsH2_C"/>
</dbReference>
<feature type="domain" description="ChsH2 C-terminal OB-fold" evidence="1">
    <location>
        <begin position="65"/>
        <end position="129"/>
    </location>
</feature>
<dbReference type="Proteomes" id="UP001165283">
    <property type="component" value="Unassembled WGS sequence"/>
</dbReference>
<dbReference type="EMBL" id="JAGSOV010000082">
    <property type="protein sequence ID" value="MCO1660419.1"/>
    <property type="molecule type" value="Genomic_DNA"/>
</dbReference>
<dbReference type="Pfam" id="PF01796">
    <property type="entry name" value="OB_ChsH2_C"/>
    <property type="match status" value="1"/>
</dbReference>
<organism evidence="2 3">
    <name type="scientific">Pseudonocardia humida</name>
    <dbReference type="NCBI Taxonomy" id="2800819"/>
    <lineage>
        <taxon>Bacteria</taxon>
        <taxon>Bacillati</taxon>
        <taxon>Actinomycetota</taxon>
        <taxon>Actinomycetes</taxon>
        <taxon>Pseudonocardiales</taxon>
        <taxon>Pseudonocardiaceae</taxon>
        <taxon>Pseudonocardia</taxon>
    </lineage>
</organism>
<protein>
    <submittedName>
        <fullName evidence="2">OB-fold domain-containing protein</fullName>
    </submittedName>
</protein>